<dbReference type="EMBL" id="CAJJDN010000017">
    <property type="protein sequence ID" value="CAD8063334.1"/>
    <property type="molecule type" value="Genomic_DNA"/>
</dbReference>
<name>A0A8S1LKS9_9CILI</name>
<organism evidence="1 2">
    <name type="scientific">Paramecium sonneborni</name>
    <dbReference type="NCBI Taxonomy" id="65129"/>
    <lineage>
        <taxon>Eukaryota</taxon>
        <taxon>Sar</taxon>
        <taxon>Alveolata</taxon>
        <taxon>Ciliophora</taxon>
        <taxon>Intramacronucleata</taxon>
        <taxon>Oligohymenophorea</taxon>
        <taxon>Peniculida</taxon>
        <taxon>Parameciidae</taxon>
        <taxon>Paramecium</taxon>
    </lineage>
</organism>
<evidence type="ECO:0000313" key="1">
    <source>
        <dbReference type="EMBL" id="CAD8063334.1"/>
    </source>
</evidence>
<reference evidence="1" key="1">
    <citation type="submission" date="2021-01" db="EMBL/GenBank/DDBJ databases">
        <authorList>
            <consortium name="Genoscope - CEA"/>
            <person name="William W."/>
        </authorList>
    </citation>
    <scope>NUCLEOTIDE SEQUENCE</scope>
</reference>
<dbReference type="AlphaFoldDB" id="A0A8S1LKS9"/>
<protein>
    <submittedName>
        <fullName evidence="1">Uncharacterized protein</fullName>
    </submittedName>
</protein>
<proteinExistence type="predicted"/>
<evidence type="ECO:0000313" key="2">
    <source>
        <dbReference type="Proteomes" id="UP000692954"/>
    </source>
</evidence>
<dbReference type="Proteomes" id="UP000692954">
    <property type="component" value="Unassembled WGS sequence"/>
</dbReference>
<keyword evidence="2" id="KW-1185">Reference proteome</keyword>
<accession>A0A8S1LKS9</accession>
<comment type="caution">
    <text evidence="1">The sequence shown here is derived from an EMBL/GenBank/DDBJ whole genome shotgun (WGS) entry which is preliminary data.</text>
</comment>
<sequence length="63" mass="7444">MSNLNILFYLIVIRIKQTKGSKLQKLKSIQTLGEKSRDQNQKRFADILSEKNKYTRVKIIFSK</sequence>
<gene>
    <name evidence="1" type="ORF">PSON_ATCC_30995.1.T0170356</name>
</gene>